<comment type="caution">
    <text evidence="9">The sequence shown here is derived from an EMBL/GenBank/DDBJ whole genome shotgun (WGS) entry which is preliminary data.</text>
</comment>
<gene>
    <name evidence="9" type="ORF">ABID13_001348</name>
</gene>
<dbReference type="Proteomes" id="UP001549200">
    <property type="component" value="Unassembled WGS sequence"/>
</dbReference>
<dbReference type="PANTHER" id="PTHR21581:SF33">
    <property type="entry name" value="D-ALANYL-D-ALANINE CARBOXYPEPTIDASE DACB"/>
    <property type="match status" value="1"/>
</dbReference>
<sequence length="337" mass="36295">MAGGCQVMTVWGRLKGRRRASALLCTLFLGVSVCVSGCSAGYEDAYVLEERIPALDEGAAPARFADAFASDLCVVTDESGFDADFATSEAAALFDISDREVLYSKEAFEKLYPASVTKVMTALVAIKEGDLNSRVHVTEDAVITESGATLCGIEPGDTLTLEQLLYGLMLPSGNDAGAAIAVHIAGSIDAFADMMNEEALRLGATGTHFVNPHGLNDPDHYTTAYDLYLIFNEALKYPAFRQIVGTTAYTANYHNKNSEPVTKTWKGGNWFMTGERETPDGLKVFGGKTGTTKAAGYCLIMASRDDSDKEYISVVLKADSRPHLYDNMANIISKIVK</sequence>
<dbReference type="Pfam" id="PF00768">
    <property type="entry name" value="Peptidase_S11"/>
    <property type="match status" value="1"/>
</dbReference>
<evidence type="ECO:0000313" key="9">
    <source>
        <dbReference type="EMBL" id="MET3569721.1"/>
    </source>
</evidence>
<evidence type="ECO:0000256" key="6">
    <source>
        <dbReference type="ARBA" id="ARBA00023316"/>
    </source>
</evidence>
<evidence type="ECO:0000256" key="7">
    <source>
        <dbReference type="RuleBase" id="RU004016"/>
    </source>
</evidence>
<dbReference type="SUPFAM" id="SSF56601">
    <property type="entry name" value="beta-lactamase/transpeptidase-like"/>
    <property type="match status" value="1"/>
</dbReference>
<keyword evidence="4" id="KW-0133">Cell shape</keyword>
<evidence type="ECO:0000256" key="5">
    <source>
        <dbReference type="ARBA" id="ARBA00022984"/>
    </source>
</evidence>
<keyword evidence="10" id="KW-1185">Reference proteome</keyword>
<name>A0ABV2FUK6_9FIRM</name>
<dbReference type="InterPro" id="IPR012338">
    <property type="entry name" value="Beta-lactam/transpept-like"/>
</dbReference>
<organism evidence="9 10">
    <name type="scientific">Enterocloster citroniae</name>
    <dbReference type="NCBI Taxonomy" id="358743"/>
    <lineage>
        <taxon>Bacteria</taxon>
        <taxon>Bacillati</taxon>
        <taxon>Bacillota</taxon>
        <taxon>Clostridia</taxon>
        <taxon>Lachnospirales</taxon>
        <taxon>Lachnospiraceae</taxon>
        <taxon>Enterocloster</taxon>
    </lineage>
</organism>
<protein>
    <submittedName>
        <fullName evidence="9">D-alanyl-D-alanine carboxypeptidase</fullName>
    </submittedName>
</protein>
<accession>A0ABV2FUK6</accession>
<proteinExistence type="inferred from homology"/>
<reference evidence="9 10" key="1">
    <citation type="submission" date="2024-06" db="EMBL/GenBank/DDBJ databases">
        <title>Genomic Encyclopedia of Type Strains, Phase IV (KMG-IV): sequencing the most valuable type-strain genomes for metagenomic binning, comparative biology and taxonomic classification.</title>
        <authorList>
            <person name="Goeker M."/>
        </authorList>
    </citation>
    <scope>NUCLEOTIDE SEQUENCE [LARGE SCALE GENOMIC DNA]</scope>
    <source>
        <strain evidence="9 10">DSM 19261</strain>
    </source>
</reference>
<dbReference type="InterPro" id="IPR001967">
    <property type="entry name" value="Peptidase_S11_N"/>
</dbReference>
<comment type="similarity">
    <text evidence="1 7">Belongs to the peptidase S11 family.</text>
</comment>
<keyword evidence="5" id="KW-0573">Peptidoglycan synthesis</keyword>
<dbReference type="PRINTS" id="PR00725">
    <property type="entry name" value="DADACBPTASE1"/>
</dbReference>
<keyword evidence="6" id="KW-0961">Cell wall biogenesis/degradation</keyword>
<keyword evidence="9" id="KW-0121">Carboxypeptidase</keyword>
<evidence type="ECO:0000313" key="10">
    <source>
        <dbReference type="Proteomes" id="UP001549200"/>
    </source>
</evidence>
<evidence type="ECO:0000256" key="2">
    <source>
        <dbReference type="ARBA" id="ARBA00022729"/>
    </source>
</evidence>
<evidence type="ECO:0000256" key="4">
    <source>
        <dbReference type="ARBA" id="ARBA00022960"/>
    </source>
</evidence>
<dbReference type="EMBL" id="JBEPLZ010000004">
    <property type="protein sequence ID" value="MET3569721.1"/>
    <property type="molecule type" value="Genomic_DNA"/>
</dbReference>
<keyword evidence="9" id="KW-0645">Protease</keyword>
<evidence type="ECO:0000259" key="8">
    <source>
        <dbReference type="Pfam" id="PF00768"/>
    </source>
</evidence>
<keyword evidence="2" id="KW-0732">Signal</keyword>
<dbReference type="PANTHER" id="PTHR21581">
    <property type="entry name" value="D-ALANYL-D-ALANINE CARBOXYPEPTIDASE"/>
    <property type="match status" value="1"/>
</dbReference>
<dbReference type="Gene3D" id="3.40.710.10">
    <property type="entry name" value="DD-peptidase/beta-lactamase superfamily"/>
    <property type="match status" value="1"/>
</dbReference>
<dbReference type="GO" id="GO:0004180">
    <property type="term" value="F:carboxypeptidase activity"/>
    <property type="evidence" value="ECO:0007669"/>
    <property type="project" value="UniProtKB-KW"/>
</dbReference>
<evidence type="ECO:0000256" key="3">
    <source>
        <dbReference type="ARBA" id="ARBA00022801"/>
    </source>
</evidence>
<feature type="domain" description="Peptidase S11 D-alanyl-D-alanine carboxypeptidase A N-terminal" evidence="8">
    <location>
        <begin position="87"/>
        <end position="319"/>
    </location>
</feature>
<keyword evidence="3" id="KW-0378">Hydrolase</keyword>
<dbReference type="InterPro" id="IPR018044">
    <property type="entry name" value="Peptidase_S11"/>
</dbReference>
<evidence type="ECO:0000256" key="1">
    <source>
        <dbReference type="ARBA" id="ARBA00007164"/>
    </source>
</evidence>